<protein>
    <submittedName>
        <fullName evidence="2">Outer membrane protein beta-barrel domain-containing protein</fullName>
    </submittedName>
</protein>
<dbReference type="AlphaFoldDB" id="A0A238ZEK0"/>
<dbReference type="SUPFAM" id="SSF56925">
    <property type="entry name" value="OMPA-like"/>
    <property type="match status" value="1"/>
</dbReference>
<organism evidence="2 3">
    <name type="scientific">Dokdonia pacifica</name>
    <dbReference type="NCBI Taxonomy" id="1627892"/>
    <lineage>
        <taxon>Bacteria</taxon>
        <taxon>Pseudomonadati</taxon>
        <taxon>Bacteroidota</taxon>
        <taxon>Flavobacteriia</taxon>
        <taxon>Flavobacteriales</taxon>
        <taxon>Flavobacteriaceae</taxon>
        <taxon>Dokdonia</taxon>
    </lineage>
</organism>
<sequence>MKKRLLITVITVIGLTTGSAQELKFGAKAGLNFATITNDAEDELDITSDVAFGLLLEVPITEKISFQPELMYSGQGSSSAILTYLNVPLIGKYYVVKGLSLEAGPQIGFLLSAEDTDTDANIKDAFTSVDFSLGLGVGYTLNNGLFFNARYNLGIANISNVEGITTKNRFVQLSIGYFFF</sequence>
<evidence type="ECO:0000313" key="3">
    <source>
        <dbReference type="Proteomes" id="UP000198379"/>
    </source>
</evidence>
<dbReference type="InterPro" id="IPR011250">
    <property type="entry name" value="OMP/PagP_B-barrel"/>
</dbReference>
<dbReference type="EMBL" id="FZNY01000003">
    <property type="protein sequence ID" value="SNR81945.1"/>
    <property type="molecule type" value="Genomic_DNA"/>
</dbReference>
<keyword evidence="3" id="KW-1185">Reference proteome</keyword>
<dbReference type="Pfam" id="PF13568">
    <property type="entry name" value="OMP_b-brl_2"/>
    <property type="match status" value="1"/>
</dbReference>
<dbReference type="OrthoDB" id="947434at2"/>
<feature type="domain" description="Outer membrane protein beta-barrel" evidence="1">
    <location>
        <begin position="20"/>
        <end position="159"/>
    </location>
</feature>
<dbReference type="Gene3D" id="2.40.160.20">
    <property type="match status" value="1"/>
</dbReference>
<dbReference type="InterPro" id="IPR025665">
    <property type="entry name" value="Beta-barrel_OMP_2"/>
</dbReference>
<dbReference type="RefSeq" id="WP_089371506.1">
    <property type="nucleotide sequence ID" value="NZ_BMEP01000001.1"/>
</dbReference>
<accession>A0A238ZEK0</accession>
<gene>
    <name evidence="2" type="ORF">SAMN06265376_103179</name>
</gene>
<reference evidence="2 3" key="1">
    <citation type="submission" date="2017-06" db="EMBL/GenBank/DDBJ databases">
        <authorList>
            <person name="Kim H.J."/>
            <person name="Triplett B.A."/>
        </authorList>
    </citation>
    <scope>NUCLEOTIDE SEQUENCE [LARGE SCALE GENOMIC DNA]</scope>
    <source>
        <strain evidence="2 3">DSM 25597</strain>
    </source>
</reference>
<name>A0A238ZEK0_9FLAO</name>
<evidence type="ECO:0000313" key="2">
    <source>
        <dbReference type="EMBL" id="SNR81945.1"/>
    </source>
</evidence>
<evidence type="ECO:0000259" key="1">
    <source>
        <dbReference type="Pfam" id="PF13568"/>
    </source>
</evidence>
<dbReference type="Proteomes" id="UP000198379">
    <property type="component" value="Unassembled WGS sequence"/>
</dbReference>
<proteinExistence type="predicted"/>